<evidence type="ECO:0000259" key="4">
    <source>
        <dbReference type="Pfam" id="PF14432"/>
    </source>
</evidence>
<keyword evidence="2" id="KW-0677">Repeat</keyword>
<dbReference type="PANTHER" id="PTHR47926:SF523">
    <property type="entry name" value="DYW DOMAIN-CONTAINING PROTEIN"/>
    <property type="match status" value="1"/>
</dbReference>
<proteinExistence type="inferred from homology"/>
<evidence type="ECO:0000256" key="2">
    <source>
        <dbReference type="ARBA" id="ARBA00022737"/>
    </source>
</evidence>
<feature type="repeat" description="PPR" evidence="3">
    <location>
        <begin position="7"/>
        <end position="37"/>
    </location>
</feature>
<dbReference type="PROSITE" id="PS51375">
    <property type="entry name" value="PPR"/>
    <property type="match status" value="2"/>
</dbReference>
<feature type="domain" description="DYW" evidence="4">
    <location>
        <begin position="132"/>
        <end position="224"/>
    </location>
</feature>
<reference evidence="5" key="2">
    <citation type="journal article" date="2023" name="Int. J. Mol. Sci.">
        <title>De Novo Assembly and Annotation of 11 Diverse Shrub Willow (Salix) Genomes Reveals Novel Gene Organization in Sex-Linked Regions.</title>
        <authorList>
            <person name="Hyden B."/>
            <person name="Feng K."/>
            <person name="Yates T.B."/>
            <person name="Jawdy S."/>
            <person name="Cereghino C."/>
            <person name="Smart L.B."/>
            <person name="Muchero W."/>
        </authorList>
    </citation>
    <scope>NUCLEOTIDE SEQUENCE</scope>
    <source>
        <tissue evidence="5">Shoot tip</tissue>
    </source>
</reference>
<evidence type="ECO:0000256" key="1">
    <source>
        <dbReference type="ARBA" id="ARBA00006643"/>
    </source>
</evidence>
<gene>
    <name evidence="5" type="ORF">OIU77_019242</name>
</gene>
<dbReference type="InterPro" id="IPR032867">
    <property type="entry name" value="DYW_dom"/>
</dbReference>
<dbReference type="Proteomes" id="UP001141253">
    <property type="component" value="Chromosome 5"/>
</dbReference>
<comment type="caution">
    <text evidence="5">The sequence shown here is derived from an EMBL/GenBank/DDBJ whole genome shotgun (WGS) entry which is preliminary data.</text>
</comment>
<comment type="similarity">
    <text evidence="1">Belongs to the PPR family. PCMP-H subfamily.</text>
</comment>
<name>A0ABQ9CHF4_9ROSI</name>
<dbReference type="Pfam" id="PF14432">
    <property type="entry name" value="DYW_deaminase"/>
    <property type="match status" value="1"/>
</dbReference>
<dbReference type="EMBL" id="JAPFFI010000003">
    <property type="protein sequence ID" value="KAJ6398399.1"/>
    <property type="molecule type" value="Genomic_DNA"/>
</dbReference>
<dbReference type="Pfam" id="PF01535">
    <property type="entry name" value="PPR"/>
    <property type="match status" value="1"/>
</dbReference>
<accession>A0ABQ9CHF4</accession>
<dbReference type="Pfam" id="PF20430">
    <property type="entry name" value="Eplus_motif"/>
    <property type="match status" value="1"/>
</dbReference>
<evidence type="ECO:0000313" key="5">
    <source>
        <dbReference type="EMBL" id="KAJ6398399.1"/>
    </source>
</evidence>
<evidence type="ECO:0000256" key="3">
    <source>
        <dbReference type="PROSITE-ProRule" id="PRU00708"/>
    </source>
</evidence>
<reference evidence="5" key="1">
    <citation type="submission" date="2022-10" db="EMBL/GenBank/DDBJ databases">
        <authorList>
            <person name="Hyden B.L."/>
            <person name="Feng K."/>
            <person name="Yates T."/>
            <person name="Jawdy S."/>
            <person name="Smart L.B."/>
            <person name="Muchero W."/>
        </authorList>
    </citation>
    <scope>NUCLEOTIDE SEQUENCE</scope>
    <source>
        <tissue evidence="5">Shoot tip</tissue>
    </source>
</reference>
<feature type="repeat" description="PPR" evidence="3">
    <location>
        <begin position="38"/>
        <end position="72"/>
    </location>
</feature>
<dbReference type="InterPro" id="IPR046849">
    <property type="entry name" value="E2_motif"/>
</dbReference>
<keyword evidence="6" id="KW-1185">Reference proteome</keyword>
<dbReference type="Gene3D" id="1.25.40.10">
    <property type="entry name" value="Tetratricopeptide repeat domain"/>
    <property type="match status" value="1"/>
</dbReference>
<protein>
    <recommendedName>
        <fullName evidence="4">DYW domain-containing protein</fullName>
    </recommendedName>
</protein>
<sequence length="224" mass="24955">MKCPKRDVISWTELISAYAKNGNMESAGELFDGLPVKDMVAWTVMVSGFAQNAKPREAIMVFEKMQESGVETDEITLLGVISACAQLGAAKYADWIRDVAEKSDFGGDMTHPRSGEIKQALEDLLERLEAKGYQPHLSSVPYDVSDEDKRRILMTHSEKLALAFGLISTLPGSEIRIVKNVRICEDCHSVICGASQIMGREIVVRDIMRFHHFHDGICSCGNFW</sequence>
<dbReference type="PANTHER" id="PTHR47926">
    <property type="entry name" value="PENTATRICOPEPTIDE REPEAT-CONTAINING PROTEIN"/>
    <property type="match status" value="1"/>
</dbReference>
<dbReference type="InterPro" id="IPR011990">
    <property type="entry name" value="TPR-like_helical_dom_sf"/>
</dbReference>
<evidence type="ECO:0000313" key="6">
    <source>
        <dbReference type="Proteomes" id="UP001141253"/>
    </source>
</evidence>
<organism evidence="5 6">
    <name type="scientific">Salix suchowensis</name>
    <dbReference type="NCBI Taxonomy" id="1278906"/>
    <lineage>
        <taxon>Eukaryota</taxon>
        <taxon>Viridiplantae</taxon>
        <taxon>Streptophyta</taxon>
        <taxon>Embryophyta</taxon>
        <taxon>Tracheophyta</taxon>
        <taxon>Spermatophyta</taxon>
        <taxon>Magnoliopsida</taxon>
        <taxon>eudicotyledons</taxon>
        <taxon>Gunneridae</taxon>
        <taxon>Pentapetalae</taxon>
        <taxon>rosids</taxon>
        <taxon>fabids</taxon>
        <taxon>Malpighiales</taxon>
        <taxon>Salicaceae</taxon>
        <taxon>Saliceae</taxon>
        <taxon>Salix</taxon>
    </lineage>
</organism>
<dbReference type="Pfam" id="PF13041">
    <property type="entry name" value="PPR_2"/>
    <property type="match status" value="1"/>
</dbReference>
<dbReference type="NCBIfam" id="TIGR00756">
    <property type="entry name" value="PPR"/>
    <property type="match status" value="2"/>
</dbReference>
<dbReference type="InterPro" id="IPR046960">
    <property type="entry name" value="PPR_At4g14850-like_plant"/>
</dbReference>
<dbReference type="InterPro" id="IPR002885">
    <property type="entry name" value="PPR_rpt"/>
</dbReference>